<keyword evidence="5" id="KW-0238">DNA-binding</keyword>
<keyword evidence="10" id="KW-1185">Reference proteome</keyword>
<comment type="similarity">
    <text evidence="2">Belongs to the plant homeotic and developmental regulators ALOG protein family.</text>
</comment>
<proteinExistence type="inferred from homology"/>
<dbReference type="AlphaFoldDB" id="A0AAW0KEZ2"/>
<dbReference type="InterPro" id="IPR040222">
    <property type="entry name" value="ALOG"/>
</dbReference>
<evidence type="ECO:0000313" key="10">
    <source>
        <dbReference type="Proteomes" id="UP000237347"/>
    </source>
</evidence>
<feature type="non-terminal residue" evidence="9">
    <location>
        <position position="1"/>
    </location>
</feature>
<accession>A0AAW0KEZ2</accession>
<evidence type="ECO:0000256" key="6">
    <source>
        <dbReference type="ARBA" id="ARBA00023163"/>
    </source>
</evidence>
<gene>
    <name evidence="9" type="primary">LSH6_3</name>
    <name evidence="9" type="ORF">CFP56_020695</name>
</gene>
<dbReference type="GO" id="GO:0009299">
    <property type="term" value="P:mRNA transcription"/>
    <property type="evidence" value="ECO:0007669"/>
    <property type="project" value="TreeGrafter"/>
</dbReference>
<dbReference type="Pfam" id="PF04852">
    <property type="entry name" value="ALOG_dom"/>
    <property type="match status" value="1"/>
</dbReference>
<keyword evidence="7" id="KW-0539">Nucleus</keyword>
<evidence type="ECO:0000259" key="8">
    <source>
        <dbReference type="PROSITE" id="PS51697"/>
    </source>
</evidence>
<evidence type="ECO:0000256" key="5">
    <source>
        <dbReference type="ARBA" id="ARBA00023125"/>
    </source>
</evidence>
<sequence>KTKDPQAYFNSSKVQWHPRDRVLEVIQGLSWCNGNIKCIDNKECLYFDHLNPPAPCACPLKQAWSSLDALIGWLKAAYEENGGLARIKRFI</sequence>
<evidence type="ECO:0000256" key="7">
    <source>
        <dbReference type="ARBA" id="ARBA00023242"/>
    </source>
</evidence>
<name>A0AAW0KEZ2_QUESU</name>
<keyword evidence="3" id="KW-0217">Developmental protein</keyword>
<dbReference type="EMBL" id="PKMF04000320">
    <property type="protein sequence ID" value="KAK7837844.1"/>
    <property type="molecule type" value="Genomic_DNA"/>
</dbReference>
<evidence type="ECO:0000256" key="1">
    <source>
        <dbReference type="ARBA" id="ARBA00004123"/>
    </source>
</evidence>
<dbReference type="PANTHER" id="PTHR31165">
    <property type="entry name" value="PROTEIN G1-LIKE2"/>
    <property type="match status" value="1"/>
</dbReference>
<comment type="subcellular location">
    <subcellularLocation>
        <location evidence="1">Nucleus</location>
    </subcellularLocation>
</comment>
<organism evidence="9 10">
    <name type="scientific">Quercus suber</name>
    <name type="common">Cork oak</name>
    <dbReference type="NCBI Taxonomy" id="58331"/>
    <lineage>
        <taxon>Eukaryota</taxon>
        <taxon>Viridiplantae</taxon>
        <taxon>Streptophyta</taxon>
        <taxon>Embryophyta</taxon>
        <taxon>Tracheophyta</taxon>
        <taxon>Spermatophyta</taxon>
        <taxon>Magnoliopsida</taxon>
        <taxon>eudicotyledons</taxon>
        <taxon>Gunneridae</taxon>
        <taxon>Pentapetalae</taxon>
        <taxon>rosids</taxon>
        <taxon>fabids</taxon>
        <taxon>Fagales</taxon>
        <taxon>Fagaceae</taxon>
        <taxon>Quercus</taxon>
    </lineage>
</organism>
<evidence type="ECO:0000256" key="4">
    <source>
        <dbReference type="ARBA" id="ARBA00023015"/>
    </source>
</evidence>
<dbReference type="PANTHER" id="PTHR31165:SF59">
    <property type="entry name" value="PROTEIN LIGHT-DEPENDENT SHORT HYPOCOTYLS 6"/>
    <property type="match status" value="1"/>
</dbReference>
<reference evidence="9 10" key="1">
    <citation type="journal article" date="2018" name="Sci. Data">
        <title>The draft genome sequence of cork oak.</title>
        <authorList>
            <person name="Ramos A.M."/>
            <person name="Usie A."/>
            <person name="Barbosa P."/>
            <person name="Barros P.M."/>
            <person name="Capote T."/>
            <person name="Chaves I."/>
            <person name="Simoes F."/>
            <person name="Abreu I."/>
            <person name="Carrasquinho I."/>
            <person name="Faro C."/>
            <person name="Guimaraes J.B."/>
            <person name="Mendonca D."/>
            <person name="Nobrega F."/>
            <person name="Rodrigues L."/>
            <person name="Saibo N.J.M."/>
            <person name="Varela M.C."/>
            <person name="Egas C."/>
            <person name="Matos J."/>
            <person name="Miguel C.M."/>
            <person name="Oliveira M.M."/>
            <person name="Ricardo C.P."/>
            <person name="Goncalves S."/>
        </authorList>
    </citation>
    <scope>NUCLEOTIDE SEQUENCE [LARGE SCALE GENOMIC DNA]</scope>
    <source>
        <strain evidence="10">cv. HL8</strain>
    </source>
</reference>
<protein>
    <submittedName>
        <fullName evidence="9">Protein light-dependent short hypocotyls 6</fullName>
    </submittedName>
</protein>
<dbReference type="InterPro" id="IPR006936">
    <property type="entry name" value="ALOG_dom"/>
</dbReference>
<dbReference type="GO" id="GO:0009416">
    <property type="term" value="P:response to light stimulus"/>
    <property type="evidence" value="ECO:0007669"/>
    <property type="project" value="TreeGrafter"/>
</dbReference>
<comment type="caution">
    <text evidence="9">The sequence shown here is derived from an EMBL/GenBank/DDBJ whole genome shotgun (WGS) entry which is preliminary data.</text>
</comment>
<feature type="domain" description="ALOG" evidence="8">
    <location>
        <begin position="1"/>
        <end position="91"/>
    </location>
</feature>
<dbReference type="Proteomes" id="UP000237347">
    <property type="component" value="Unassembled WGS sequence"/>
</dbReference>
<evidence type="ECO:0000256" key="3">
    <source>
        <dbReference type="ARBA" id="ARBA00022473"/>
    </source>
</evidence>
<keyword evidence="4" id="KW-0805">Transcription regulation</keyword>
<evidence type="ECO:0000313" key="9">
    <source>
        <dbReference type="EMBL" id="KAK7837844.1"/>
    </source>
</evidence>
<evidence type="ECO:0000256" key="2">
    <source>
        <dbReference type="ARBA" id="ARBA00010308"/>
    </source>
</evidence>
<keyword evidence="6" id="KW-0804">Transcription</keyword>
<dbReference type="PROSITE" id="PS51697">
    <property type="entry name" value="ALOG"/>
    <property type="match status" value="1"/>
</dbReference>
<dbReference type="GO" id="GO:0005634">
    <property type="term" value="C:nucleus"/>
    <property type="evidence" value="ECO:0007669"/>
    <property type="project" value="UniProtKB-SubCell"/>
</dbReference>
<dbReference type="GO" id="GO:0003677">
    <property type="term" value="F:DNA binding"/>
    <property type="evidence" value="ECO:0007669"/>
    <property type="project" value="UniProtKB-KW"/>
</dbReference>